<evidence type="ECO:0000256" key="2">
    <source>
        <dbReference type="ARBA" id="ARBA00010730"/>
    </source>
</evidence>
<dbReference type="InterPro" id="IPR005200">
    <property type="entry name" value="Endo-beta-glucanase"/>
</dbReference>
<dbReference type="Pfam" id="PF17652">
    <property type="entry name" value="Glyco_hydro81C"/>
    <property type="match status" value="1"/>
</dbReference>
<evidence type="ECO:0000256" key="8">
    <source>
        <dbReference type="ARBA" id="ARBA00023326"/>
    </source>
</evidence>
<feature type="non-terminal residue" evidence="11">
    <location>
        <position position="735"/>
    </location>
</feature>
<evidence type="ECO:0000256" key="5">
    <source>
        <dbReference type="ARBA" id="ARBA00023277"/>
    </source>
</evidence>
<evidence type="ECO:0000256" key="1">
    <source>
        <dbReference type="ARBA" id="ARBA00000382"/>
    </source>
</evidence>
<evidence type="ECO:0000313" key="12">
    <source>
        <dbReference type="Proteomes" id="UP000193685"/>
    </source>
</evidence>
<dbReference type="PANTHER" id="PTHR31983:SF0">
    <property type="entry name" value="GLUCAN ENDO-1,3-BETA-D-GLUCOSIDASE 2"/>
    <property type="match status" value="1"/>
</dbReference>
<keyword evidence="8" id="KW-0624">Polysaccharide degradation</keyword>
<keyword evidence="7" id="KW-0961">Cell wall biogenesis/degradation</keyword>
<feature type="domain" description="Glycosyl hydrolase family 81 N-terminal" evidence="9">
    <location>
        <begin position="61"/>
        <end position="371"/>
    </location>
</feature>
<dbReference type="InterPro" id="IPR040451">
    <property type="entry name" value="GH81_N"/>
</dbReference>
<comment type="similarity">
    <text evidence="2">Belongs to the glycosyl hydrolase 81 family.</text>
</comment>
<evidence type="ECO:0000313" key="11">
    <source>
        <dbReference type="EMBL" id="ORY82705.1"/>
    </source>
</evidence>
<dbReference type="Pfam" id="PF03639">
    <property type="entry name" value="Glyco_hydro_81"/>
    <property type="match status" value="1"/>
</dbReference>
<dbReference type="GeneID" id="63784363"/>
<gene>
    <name evidence="11" type="ORF">BCR37DRAFT_347360</name>
</gene>
<dbReference type="RefSeq" id="XP_040725576.1">
    <property type="nucleotide sequence ID" value="XM_040867764.1"/>
</dbReference>
<feature type="domain" description="Glycosyl hydrolase family 81 C-terminal" evidence="10">
    <location>
        <begin position="378"/>
        <end position="730"/>
    </location>
</feature>
<dbReference type="GO" id="GO:0071555">
    <property type="term" value="P:cell wall organization"/>
    <property type="evidence" value="ECO:0007669"/>
    <property type="project" value="UniProtKB-KW"/>
</dbReference>
<keyword evidence="4" id="KW-0378">Hydrolase</keyword>
<keyword evidence="5" id="KW-0119">Carbohydrate metabolism</keyword>
<sequence>MLLLCFDPLTNTQIKPTIVAAVAAQDLFAQIANDDPVQVLGGTIVNQVAPVSLDASYGGLNGKAIQTNKFYGNLLNGDRTQTVFTMPYSLFWSKSSNGLCVSNAANTDYAFGPNNVSPTYYYSPIFRCPIGFTSAEMDSAQTMSLGNLQPHSVDVTFAPSSNAGKMKTTLTQGSAFISMTYTNLQPVLFSGTGAFTSLSPVTFKVPLNTNGVSKYRVTSNNGDTWLVYVFQSGGPTFSLAISSGTAGSRLLGSAGFSGTIQIAKLPTGFTSTDEAFYDSGAGTFPTTMVLTGSASGKTASYTFDYQPTSLISNPLLTYLFPHQQQSVSSGAWSDLKLWSTTKGLMRARFGNTLTFSEANLPIDIQFLPWSPLGNLQNYSAPALQAIAAAANNELKQSISQQSNLADLYFSGKALAKFAQICLAVKDVLGADASDCVSRLEAATETFTNGNNQNPLRYDVTWKGAISSCGEGQTLDTWKGCGFGNPTYNDHHFHASYVVYTAAVLAHLDPAWLSRGKNKAYVNTLIRDFANPSSADTAFPVFRSFDWVAGHSWAHGVLASGDGKDEESSSEDYNAYYAMKLWGKVIGDTSMEARGNLMLSIMSRSMQSYMLMAKDNTVQPPNFLHNYVSGITFENKVDHTTYFGTNTEYIHGIHMLPLTPMSAFIRTPTFVAQEWDAVLKPITPQVEGTGWSGILWANLAISNSTASFNYFANPTFNSNNLDGGASLTWYLTYAAG</sequence>
<evidence type="ECO:0000256" key="7">
    <source>
        <dbReference type="ARBA" id="ARBA00023316"/>
    </source>
</evidence>
<comment type="caution">
    <text evidence="11">The sequence shown here is derived from an EMBL/GenBank/DDBJ whole genome shotgun (WGS) entry which is preliminary data.</text>
</comment>
<protein>
    <recommendedName>
        <fullName evidence="3">glucan endo-1,3-beta-D-glucosidase</fullName>
        <ecNumber evidence="3">3.2.1.39</ecNumber>
    </recommendedName>
</protein>
<evidence type="ECO:0000256" key="4">
    <source>
        <dbReference type="ARBA" id="ARBA00022801"/>
    </source>
</evidence>
<keyword evidence="6" id="KW-0326">Glycosidase</keyword>
<dbReference type="OMA" id="DTMFAYA"/>
<dbReference type="Gene3D" id="2.70.98.30">
    <property type="entry name" value="Golgi alpha-mannosidase II, domain 4"/>
    <property type="match status" value="1"/>
</dbReference>
<evidence type="ECO:0000256" key="3">
    <source>
        <dbReference type="ARBA" id="ARBA00012780"/>
    </source>
</evidence>
<keyword evidence="12" id="KW-1185">Reference proteome</keyword>
<dbReference type="GO" id="GO:0009986">
    <property type="term" value="C:cell surface"/>
    <property type="evidence" value="ECO:0007669"/>
    <property type="project" value="TreeGrafter"/>
</dbReference>
<dbReference type="Proteomes" id="UP000193685">
    <property type="component" value="Unassembled WGS sequence"/>
</dbReference>
<accession>A0A1Y2FIR7</accession>
<evidence type="ECO:0000259" key="9">
    <source>
        <dbReference type="Pfam" id="PF03639"/>
    </source>
</evidence>
<dbReference type="GO" id="GO:0052861">
    <property type="term" value="F:endo-1,3(4)-beta-glucanase activity"/>
    <property type="evidence" value="ECO:0007669"/>
    <property type="project" value="InterPro"/>
</dbReference>
<dbReference type="STRING" id="56484.A0A1Y2FIR7"/>
<dbReference type="EC" id="3.2.1.39" evidence="3"/>
<reference evidence="11 12" key="1">
    <citation type="submission" date="2016-07" db="EMBL/GenBank/DDBJ databases">
        <title>Pervasive Adenine N6-methylation of Active Genes in Fungi.</title>
        <authorList>
            <consortium name="DOE Joint Genome Institute"/>
            <person name="Mondo S.J."/>
            <person name="Dannebaum R.O."/>
            <person name="Kuo R.C."/>
            <person name="Labutti K."/>
            <person name="Haridas S."/>
            <person name="Kuo A."/>
            <person name="Salamov A."/>
            <person name="Ahrendt S.R."/>
            <person name="Lipzen A."/>
            <person name="Sullivan W."/>
            <person name="Andreopoulos W.B."/>
            <person name="Clum A."/>
            <person name="Lindquist E."/>
            <person name="Daum C."/>
            <person name="Ramamoorthy G.K."/>
            <person name="Gryganskyi A."/>
            <person name="Culley D."/>
            <person name="Magnuson J.K."/>
            <person name="James T.Y."/>
            <person name="O'Malley M.A."/>
            <person name="Stajich J.E."/>
            <person name="Spatafora J.W."/>
            <person name="Visel A."/>
            <person name="Grigoriev I.V."/>
        </authorList>
    </citation>
    <scope>NUCLEOTIDE SEQUENCE [LARGE SCALE GENOMIC DNA]</scope>
    <source>
        <strain evidence="11 12">12-1054</strain>
    </source>
</reference>
<proteinExistence type="inferred from homology"/>
<evidence type="ECO:0000256" key="6">
    <source>
        <dbReference type="ARBA" id="ARBA00023295"/>
    </source>
</evidence>
<dbReference type="OrthoDB" id="4473401at2759"/>
<dbReference type="Gene3D" id="1.10.287.1170">
    <property type="entry name" value="glycoside hydrolase family 81 endo-[beta] glucanase"/>
    <property type="match status" value="1"/>
</dbReference>
<dbReference type="GO" id="GO:0042973">
    <property type="term" value="F:glucan endo-1,3-beta-D-glucosidase activity"/>
    <property type="evidence" value="ECO:0007669"/>
    <property type="project" value="UniProtKB-EC"/>
</dbReference>
<dbReference type="GO" id="GO:0000272">
    <property type="term" value="P:polysaccharide catabolic process"/>
    <property type="evidence" value="ECO:0007669"/>
    <property type="project" value="UniProtKB-KW"/>
</dbReference>
<organism evidence="11 12">
    <name type="scientific">Protomyces lactucae-debilis</name>
    <dbReference type="NCBI Taxonomy" id="2754530"/>
    <lineage>
        <taxon>Eukaryota</taxon>
        <taxon>Fungi</taxon>
        <taxon>Dikarya</taxon>
        <taxon>Ascomycota</taxon>
        <taxon>Taphrinomycotina</taxon>
        <taxon>Taphrinomycetes</taxon>
        <taxon>Taphrinales</taxon>
        <taxon>Protomycetaceae</taxon>
        <taxon>Protomyces</taxon>
    </lineage>
</organism>
<comment type="catalytic activity">
    <reaction evidence="1">
        <text>Hydrolysis of (1-&gt;3)-beta-D-glucosidic linkages in (1-&gt;3)-beta-D-glucans.</text>
        <dbReference type="EC" id="3.2.1.39"/>
    </reaction>
</comment>
<dbReference type="InterPro" id="IPR040720">
    <property type="entry name" value="GH81_C"/>
</dbReference>
<name>A0A1Y2FIR7_PROLT</name>
<dbReference type="AlphaFoldDB" id="A0A1Y2FIR7"/>
<dbReference type="PANTHER" id="PTHR31983">
    <property type="entry name" value="ENDO-1,3(4)-BETA-GLUCANASE 1"/>
    <property type="match status" value="1"/>
</dbReference>
<dbReference type="EMBL" id="MCFI01000009">
    <property type="protein sequence ID" value="ORY82705.1"/>
    <property type="molecule type" value="Genomic_DNA"/>
</dbReference>
<dbReference type="PROSITE" id="PS52008">
    <property type="entry name" value="GH81"/>
    <property type="match status" value="1"/>
</dbReference>
<evidence type="ECO:0000259" key="10">
    <source>
        <dbReference type="Pfam" id="PF17652"/>
    </source>
</evidence>